<keyword evidence="3" id="KW-1133">Transmembrane helix</keyword>
<gene>
    <name evidence="5" type="ORF">BC936DRAFT_139703</name>
</gene>
<dbReference type="InterPro" id="IPR018303">
    <property type="entry name" value="ATPase_P-typ_P_site"/>
</dbReference>
<dbReference type="GO" id="GO:0005768">
    <property type="term" value="C:endosome"/>
    <property type="evidence" value="ECO:0007669"/>
    <property type="project" value="TreeGrafter"/>
</dbReference>
<evidence type="ECO:0000256" key="4">
    <source>
        <dbReference type="ARBA" id="ARBA00023136"/>
    </source>
</evidence>
<proteinExistence type="predicted"/>
<protein>
    <submittedName>
        <fullName evidence="5">Uncharacterized protein</fullName>
    </submittedName>
</protein>
<evidence type="ECO:0000313" key="6">
    <source>
        <dbReference type="Proteomes" id="UP000268093"/>
    </source>
</evidence>
<dbReference type="PANTHER" id="PTHR24092">
    <property type="entry name" value="PROBABLE PHOSPHOLIPID-TRANSPORTING ATPASE"/>
    <property type="match status" value="1"/>
</dbReference>
<organism evidence="5 6">
    <name type="scientific">Jimgerdemannia flammicorona</name>
    <dbReference type="NCBI Taxonomy" id="994334"/>
    <lineage>
        <taxon>Eukaryota</taxon>
        <taxon>Fungi</taxon>
        <taxon>Fungi incertae sedis</taxon>
        <taxon>Mucoromycota</taxon>
        <taxon>Mucoromycotina</taxon>
        <taxon>Endogonomycetes</taxon>
        <taxon>Endogonales</taxon>
        <taxon>Endogonaceae</taxon>
        <taxon>Jimgerdemannia</taxon>
    </lineage>
</organism>
<dbReference type="PANTHER" id="PTHR24092:SF5">
    <property type="entry name" value="PHOSPHOLIPID-TRANSPORTING ATPASE"/>
    <property type="match status" value="1"/>
</dbReference>
<dbReference type="OrthoDB" id="377733at2759"/>
<dbReference type="AlphaFoldDB" id="A0A433DHH9"/>
<dbReference type="GO" id="GO:0006890">
    <property type="term" value="P:retrograde vesicle-mediated transport, Golgi to endoplasmic reticulum"/>
    <property type="evidence" value="ECO:0007669"/>
    <property type="project" value="TreeGrafter"/>
</dbReference>
<evidence type="ECO:0000256" key="2">
    <source>
        <dbReference type="ARBA" id="ARBA00022692"/>
    </source>
</evidence>
<name>A0A433DHH9_9FUNG</name>
<evidence type="ECO:0000313" key="5">
    <source>
        <dbReference type="EMBL" id="RUP50298.1"/>
    </source>
</evidence>
<reference evidence="5 6" key="1">
    <citation type="journal article" date="2018" name="New Phytol.">
        <title>Phylogenomics of Endogonaceae and evolution of mycorrhizas within Mucoromycota.</title>
        <authorList>
            <person name="Chang Y."/>
            <person name="Desiro A."/>
            <person name="Na H."/>
            <person name="Sandor L."/>
            <person name="Lipzen A."/>
            <person name="Clum A."/>
            <person name="Barry K."/>
            <person name="Grigoriev I.V."/>
            <person name="Martin F.M."/>
            <person name="Stajich J.E."/>
            <person name="Smith M.E."/>
            <person name="Bonito G."/>
            <person name="Spatafora J.W."/>
        </authorList>
    </citation>
    <scope>NUCLEOTIDE SEQUENCE [LARGE SCALE GENOMIC DNA]</scope>
    <source>
        <strain evidence="5 6">GMNB39</strain>
    </source>
</reference>
<evidence type="ECO:0000256" key="1">
    <source>
        <dbReference type="ARBA" id="ARBA00004370"/>
    </source>
</evidence>
<dbReference type="GO" id="GO:0045332">
    <property type="term" value="P:phospholipid translocation"/>
    <property type="evidence" value="ECO:0007669"/>
    <property type="project" value="TreeGrafter"/>
</dbReference>
<sequence>MYTSHSLRRDFSALDRYGWSERLPGVVVHLRISVLDLVLVHHSDQVRFFFFSLICYLYSFMTDPLVITDSQNIMCRSLRVNLDMGKTVYGVQIENDRDIPGTIVRTSTLPEELGRVQYLLSDKTGTLTKNGIIMFGTYGVGMEMDLKKLHMGTMSYGVDTMDEIVSHLETAFGQRSGQKASRTSAIITGGPNGLSGGKGRRDISSRVKDIVQALALCHNVCAPHTSITTVWVVLPCRSVCKGLAH</sequence>
<evidence type="ECO:0000256" key="3">
    <source>
        <dbReference type="ARBA" id="ARBA00022989"/>
    </source>
</evidence>
<dbReference type="PROSITE" id="PS00154">
    <property type="entry name" value="ATPASE_E1_E2"/>
    <property type="match status" value="1"/>
</dbReference>
<comment type="subcellular location">
    <subcellularLocation>
        <location evidence="1">Membrane</location>
    </subcellularLocation>
</comment>
<dbReference type="Proteomes" id="UP000268093">
    <property type="component" value="Unassembled WGS sequence"/>
</dbReference>
<keyword evidence="6" id="KW-1185">Reference proteome</keyword>
<keyword evidence="4" id="KW-0472">Membrane</keyword>
<dbReference type="EMBL" id="RBNI01001564">
    <property type="protein sequence ID" value="RUP50298.1"/>
    <property type="molecule type" value="Genomic_DNA"/>
</dbReference>
<dbReference type="GO" id="GO:0005886">
    <property type="term" value="C:plasma membrane"/>
    <property type="evidence" value="ECO:0007669"/>
    <property type="project" value="TreeGrafter"/>
</dbReference>
<keyword evidence="2" id="KW-0812">Transmembrane</keyword>
<dbReference type="GO" id="GO:0005802">
    <property type="term" value="C:trans-Golgi network"/>
    <property type="evidence" value="ECO:0007669"/>
    <property type="project" value="TreeGrafter"/>
</dbReference>
<comment type="caution">
    <text evidence="5">The sequence shown here is derived from an EMBL/GenBank/DDBJ whole genome shotgun (WGS) entry which is preliminary data.</text>
</comment>
<dbReference type="GO" id="GO:0006897">
    <property type="term" value="P:endocytosis"/>
    <property type="evidence" value="ECO:0007669"/>
    <property type="project" value="TreeGrafter"/>
</dbReference>
<accession>A0A433DHH9</accession>
<dbReference type="GO" id="GO:0140326">
    <property type="term" value="F:ATPase-coupled intramembrane lipid transporter activity"/>
    <property type="evidence" value="ECO:0007669"/>
    <property type="project" value="TreeGrafter"/>
</dbReference>